<accession>A0A0A2WGS6</accession>
<evidence type="ECO:0008006" key="4">
    <source>
        <dbReference type="Google" id="ProtNLM"/>
    </source>
</evidence>
<protein>
    <recommendedName>
        <fullName evidence="4">TonB family protein</fullName>
    </recommendedName>
</protein>
<keyword evidence="1" id="KW-0732">Signal</keyword>
<feature type="signal peptide" evidence="1">
    <location>
        <begin position="1"/>
        <end position="22"/>
    </location>
</feature>
<comment type="caution">
    <text evidence="2">The sequence shown here is derived from an EMBL/GenBank/DDBJ whole genome shotgun (WGS) entry which is preliminary data.</text>
</comment>
<dbReference type="AlphaFoldDB" id="A0A0A2WGS6"/>
<evidence type="ECO:0000256" key="1">
    <source>
        <dbReference type="SAM" id="SignalP"/>
    </source>
</evidence>
<reference evidence="2 3" key="1">
    <citation type="submission" date="2014-09" db="EMBL/GenBank/DDBJ databases">
        <title>Genome sequences of Lysobacter dokdonensis DS-58.</title>
        <authorList>
            <person name="Kim J.F."/>
            <person name="Kwak M.-J."/>
        </authorList>
    </citation>
    <scope>NUCLEOTIDE SEQUENCE [LARGE SCALE GENOMIC DNA]</scope>
    <source>
        <strain evidence="2 3">DS-58</strain>
    </source>
</reference>
<keyword evidence="3" id="KW-1185">Reference proteome</keyword>
<gene>
    <name evidence="2" type="ORF">LF41_3041</name>
</gene>
<feature type="chain" id="PRO_5001996502" description="TonB family protein" evidence="1">
    <location>
        <begin position="23"/>
        <end position="132"/>
    </location>
</feature>
<dbReference type="PATRIC" id="fig|1300345.3.peg.1583"/>
<dbReference type="Gene3D" id="3.30.1150.10">
    <property type="match status" value="1"/>
</dbReference>
<sequence>MNTLRKTALAVLLVSTTQSATAAIPGWPYPKPTTQPERSAEECAAARRVESQPAFDAIRKSWRRKAGDDVAGRVVVRVLVEDNGIPFDAHFVTSSRDRALDQLLIEHARQTRYVAAPGCPIWTKDVRYQLQD</sequence>
<dbReference type="Proteomes" id="UP000030518">
    <property type="component" value="Unassembled WGS sequence"/>
</dbReference>
<dbReference type="SUPFAM" id="SSF74653">
    <property type="entry name" value="TolA/TonB C-terminal domain"/>
    <property type="match status" value="1"/>
</dbReference>
<evidence type="ECO:0000313" key="2">
    <source>
        <dbReference type="EMBL" id="KGQ19391.1"/>
    </source>
</evidence>
<evidence type="ECO:0000313" key="3">
    <source>
        <dbReference type="Proteomes" id="UP000030518"/>
    </source>
</evidence>
<dbReference type="EMBL" id="JRKJ01000008">
    <property type="protein sequence ID" value="KGQ19391.1"/>
    <property type="molecule type" value="Genomic_DNA"/>
</dbReference>
<name>A0A0A2WGS6_9GAMM</name>
<organism evidence="2 3">
    <name type="scientific">Lysobacter dokdonensis DS-58</name>
    <dbReference type="NCBI Taxonomy" id="1300345"/>
    <lineage>
        <taxon>Bacteria</taxon>
        <taxon>Pseudomonadati</taxon>
        <taxon>Pseudomonadota</taxon>
        <taxon>Gammaproteobacteria</taxon>
        <taxon>Lysobacterales</taxon>
        <taxon>Lysobacteraceae</taxon>
        <taxon>Noviluteimonas</taxon>
    </lineage>
</organism>
<proteinExistence type="predicted"/>
<dbReference type="RefSeq" id="WP_152599950.1">
    <property type="nucleotide sequence ID" value="NZ_JRKJ01000008.1"/>
</dbReference>